<dbReference type="Pfam" id="PF00048">
    <property type="entry name" value="IL8"/>
    <property type="match status" value="1"/>
</dbReference>
<evidence type="ECO:0000313" key="10">
    <source>
        <dbReference type="Proteomes" id="UP000694570"/>
    </source>
</evidence>
<dbReference type="GO" id="GO:0008009">
    <property type="term" value="F:chemokine activity"/>
    <property type="evidence" value="ECO:0007669"/>
    <property type="project" value="InterPro"/>
</dbReference>
<protein>
    <recommendedName>
        <fullName evidence="7">C-C motif chemokine</fullName>
    </recommendedName>
</protein>
<dbReference type="SMART" id="SM00199">
    <property type="entry name" value="SCY"/>
    <property type="match status" value="1"/>
</dbReference>
<reference evidence="9" key="1">
    <citation type="submission" date="2025-05" db="UniProtKB">
        <authorList>
            <consortium name="Ensembl"/>
        </authorList>
    </citation>
    <scope>IDENTIFICATION</scope>
</reference>
<dbReference type="GO" id="GO:0005615">
    <property type="term" value="C:extracellular space"/>
    <property type="evidence" value="ECO:0007669"/>
    <property type="project" value="UniProtKB-KW"/>
</dbReference>
<evidence type="ECO:0000256" key="2">
    <source>
        <dbReference type="ARBA" id="ARBA00022500"/>
    </source>
</evidence>
<dbReference type="SUPFAM" id="SSF54117">
    <property type="entry name" value="Interleukin 8-like chemokines"/>
    <property type="match status" value="1"/>
</dbReference>
<keyword evidence="7" id="KW-0964">Secreted</keyword>
<evidence type="ECO:0000256" key="6">
    <source>
        <dbReference type="ARBA" id="ARBA00023180"/>
    </source>
</evidence>
<dbReference type="GO" id="GO:0006955">
    <property type="term" value="P:immune response"/>
    <property type="evidence" value="ECO:0007669"/>
    <property type="project" value="InterPro"/>
</dbReference>
<comment type="similarity">
    <text evidence="1 7">Belongs to the intercrine beta (chemokine CC) family.</text>
</comment>
<organism evidence="9 10">
    <name type="scientific">Sus scrofa</name>
    <name type="common">Pig</name>
    <dbReference type="NCBI Taxonomy" id="9823"/>
    <lineage>
        <taxon>Eukaryota</taxon>
        <taxon>Metazoa</taxon>
        <taxon>Chordata</taxon>
        <taxon>Craniata</taxon>
        <taxon>Vertebrata</taxon>
        <taxon>Euteleostomi</taxon>
        <taxon>Mammalia</taxon>
        <taxon>Eutheria</taxon>
        <taxon>Laurasiatheria</taxon>
        <taxon>Artiodactyla</taxon>
        <taxon>Suina</taxon>
        <taxon>Suidae</taxon>
        <taxon>Sus</taxon>
    </lineage>
</organism>
<dbReference type="PROSITE" id="PS00472">
    <property type="entry name" value="SMALL_CYTOKINES_CC"/>
    <property type="match status" value="1"/>
</dbReference>
<evidence type="ECO:0000259" key="8">
    <source>
        <dbReference type="SMART" id="SM00199"/>
    </source>
</evidence>
<dbReference type="Ensembl" id="ENSSSCT00060076461.1">
    <property type="protein sequence ID" value="ENSSSCP00060033036.1"/>
    <property type="gene ID" value="ENSSSCG00060056138.1"/>
</dbReference>
<dbReference type="Ensembl" id="ENSSSCT00030075216.1">
    <property type="protein sequence ID" value="ENSSSCP00030034380.1"/>
    <property type="gene ID" value="ENSSSCG00030053966.1"/>
</dbReference>
<evidence type="ECO:0000256" key="5">
    <source>
        <dbReference type="ARBA" id="ARBA00023157"/>
    </source>
</evidence>
<evidence type="ECO:0000256" key="3">
    <source>
        <dbReference type="ARBA" id="ARBA00022514"/>
    </source>
</evidence>
<feature type="chain" id="PRO_5044521203" description="C-C motif chemokine" evidence="7">
    <location>
        <begin position="24"/>
        <end position="94"/>
    </location>
</feature>
<feature type="signal peptide" evidence="7">
    <location>
        <begin position="1"/>
        <end position="23"/>
    </location>
</feature>
<comment type="subcellular location">
    <subcellularLocation>
        <location evidence="7">Secreted</location>
    </subcellularLocation>
</comment>
<sequence length="94" mass="10760">MKPITVVLVCLLLGGLWLQEVDSKSMHVSSSNCCYTFMEKRISLQRIQCYRNTSSTCPYQKSLILKLIGGLQTCVLQTKPWVRAYFKRIKPCPS</sequence>
<accession>A0A8D0XGS3</accession>
<evidence type="ECO:0000256" key="4">
    <source>
        <dbReference type="ARBA" id="ARBA00022729"/>
    </source>
</evidence>
<name>A0A8D0XGS3_PIG</name>
<evidence type="ECO:0000313" key="9">
    <source>
        <dbReference type="Ensembl" id="ENSSSCP00030034380.1"/>
    </source>
</evidence>
<dbReference type="Gene3D" id="2.40.50.40">
    <property type="match status" value="1"/>
</dbReference>
<dbReference type="Proteomes" id="UP000694570">
    <property type="component" value="Unplaced"/>
</dbReference>
<evidence type="ECO:0000256" key="1">
    <source>
        <dbReference type="ARBA" id="ARBA00010868"/>
    </source>
</evidence>
<keyword evidence="4 7" id="KW-0732">Signal</keyword>
<dbReference type="FunFam" id="2.40.50.40:FF:000033">
    <property type="entry name" value="C-C motif chemokine 1"/>
    <property type="match status" value="1"/>
</dbReference>
<dbReference type="InterPro" id="IPR036048">
    <property type="entry name" value="Interleukin_8-like_sf"/>
</dbReference>
<keyword evidence="6" id="KW-0325">Glycoprotein</keyword>
<dbReference type="Proteomes" id="UP000694723">
    <property type="component" value="Unplaced"/>
</dbReference>
<feature type="domain" description="Chemokine interleukin-8-like" evidence="8">
    <location>
        <begin position="30"/>
        <end position="89"/>
    </location>
</feature>
<evidence type="ECO:0000256" key="7">
    <source>
        <dbReference type="RuleBase" id="RU361150"/>
    </source>
</evidence>
<keyword evidence="5" id="KW-1015">Disulfide bond</keyword>
<dbReference type="InterPro" id="IPR000827">
    <property type="entry name" value="Chemokine_CC_CS"/>
</dbReference>
<keyword evidence="3 7" id="KW-0202">Cytokine</keyword>
<gene>
    <name evidence="9" type="primary">CCL1</name>
</gene>
<dbReference type="InterPro" id="IPR001811">
    <property type="entry name" value="Chemokine_IL8-like_dom"/>
</dbReference>
<proteinExistence type="inferred from homology"/>
<dbReference type="AlphaFoldDB" id="A0A8D0XGS3"/>
<keyword evidence="2 7" id="KW-0145">Chemotaxis</keyword>